<keyword evidence="2" id="KW-1185">Reference proteome</keyword>
<dbReference type="AlphaFoldDB" id="A0A284R236"/>
<protein>
    <submittedName>
        <fullName evidence="1">Uncharacterized protein</fullName>
    </submittedName>
</protein>
<gene>
    <name evidence="1" type="ORF">ARMOST_06106</name>
</gene>
<proteinExistence type="predicted"/>
<evidence type="ECO:0000313" key="2">
    <source>
        <dbReference type="Proteomes" id="UP000219338"/>
    </source>
</evidence>
<organism evidence="1 2">
    <name type="scientific">Armillaria ostoyae</name>
    <name type="common">Armillaria root rot fungus</name>
    <dbReference type="NCBI Taxonomy" id="47428"/>
    <lineage>
        <taxon>Eukaryota</taxon>
        <taxon>Fungi</taxon>
        <taxon>Dikarya</taxon>
        <taxon>Basidiomycota</taxon>
        <taxon>Agaricomycotina</taxon>
        <taxon>Agaricomycetes</taxon>
        <taxon>Agaricomycetidae</taxon>
        <taxon>Agaricales</taxon>
        <taxon>Marasmiineae</taxon>
        <taxon>Physalacriaceae</taxon>
        <taxon>Armillaria</taxon>
    </lineage>
</organism>
<dbReference type="Proteomes" id="UP000219338">
    <property type="component" value="Unassembled WGS sequence"/>
</dbReference>
<dbReference type="OrthoDB" id="2821461at2759"/>
<dbReference type="STRING" id="47428.A0A284R236"/>
<dbReference type="EMBL" id="FUEG01000004">
    <property type="protein sequence ID" value="SJL02770.1"/>
    <property type="molecule type" value="Genomic_DNA"/>
</dbReference>
<sequence>MSVFKFLMRFRFWLFREGDTFAYDNKTQLNEVGTKGPPKPIPDRPEFTLSAFVETGQAESTIPVLKQRSYTSTAAIPSALANTGCADLGVDGVWEKLNATFRTSETLGSKLLHLLGIKPDQLRSLLEPYIARNDDFGTIYAHLWPYWHYHGADADADTIKHGLHTQEEADREMRRMILVDDWITT</sequence>
<accession>A0A284R236</accession>
<name>A0A284R236_ARMOS</name>
<evidence type="ECO:0000313" key="1">
    <source>
        <dbReference type="EMBL" id="SJL02770.1"/>
    </source>
</evidence>
<reference evidence="2" key="1">
    <citation type="journal article" date="2017" name="Nat. Ecol. Evol.">
        <title>Genome expansion and lineage-specific genetic innovations in the forest pathogenic fungi Armillaria.</title>
        <authorList>
            <person name="Sipos G."/>
            <person name="Prasanna A.N."/>
            <person name="Walter M.C."/>
            <person name="O'Connor E."/>
            <person name="Balint B."/>
            <person name="Krizsan K."/>
            <person name="Kiss B."/>
            <person name="Hess J."/>
            <person name="Varga T."/>
            <person name="Slot J."/>
            <person name="Riley R."/>
            <person name="Boka B."/>
            <person name="Rigling D."/>
            <person name="Barry K."/>
            <person name="Lee J."/>
            <person name="Mihaltcheva S."/>
            <person name="LaButti K."/>
            <person name="Lipzen A."/>
            <person name="Waldron R."/>
            <person name="Moloney N.M."/>
            <person name="Sperisen C."/>
            <person name="Kredics L."/>
            <person name="Vagvoelgyi C."/>
            <person name="Patrignani A."/>
            <person name="Fitzpatrick D."/>
            <person name="Nagy I."/>
            <person name="Doyle S."/>
            <person name="Anderson J.B."/>
            <person name="Grigoriev I.V."/>
            <person name="Gueldener U."/>
            <person name="Muensterkoetter M."/>
            <person name="Nagy L.G."/>
        </authorList>
    </citation>
    <scope>NUCLEOTIDE SEQUENCE [LARGE SCALE GENOMIC DNA]</scope>
    <source>
        <strain evidence="2">C18/9</strain>
    </source>
</reference>